<organism evidence="2 3">
    <name type="scientific">Niveibacterium umoris</name>
    <dbReference type="NCBI Taxonomy" id="1193620"/>
    <lineage>
        <taxon>Bacteria</taxon>
        <taxon>Pseudomonadati</taxon>
        <taxon>Pseudomonadota</taxon>
        <taxon>Betaproteobacteria</taxon>
        <taxon>Rhodocyclales</taxon>
        <taxon>Rhodocyclaceae</taxon>
        <taxon>Niveibacterium</taxon>
    </lineage>
</organism>
<reference evidence="2 3" key="1">
    <citation type="submission" date="2020-08" db="EMBL/GenBank/DDBJ databases">
        <title>Genomic Encyclopedia of Type Strains, Phase IV (KMG-IV): sequencing the most valuable type-strain genomes for metagenomic binning, comparative biology and taxonomic classification.</title>
        <authorList>
            <person name="Goeker M."/>
        </authorList>
    </citation>
    <scope>NUCLEOTIDE SEQUENCE [LARGE SCALE GENOMIC DNA]</scope>
    <source>
        <strain evidence="2 3">DSM 106739</strain>
    </source>
</reference>
<sequence length="60" mass="6860">MMTLAPLPLDRRGEAANDPLLRISDAELMRAMRNAQLHEHEIDDPCDDDDRDEEGVSWIV</sequence>
<evidence type="ECO:0000313" key="3">
    <source>
        <dbReference type="Proteomes" id="UP000561045"/>
    </source>
</evidence>
<dbReference type="AlphaFoldDB" id="A0A840BQ69"/>
<feature type="compositionally biased region" description="Acidic residues" evidence="1">
    <location>
        <begin position="44"/>
        <end position="60"/>
    </location>
</feature>
<protein>
    <submittedName>
        <fullName evidence="2">Uncharacterized protein</fullName>
    </submittedName>
</protein>
<proteinExistence type="predicted"/>
<dbReference type="RefSeq" id="WP_183638128.1">
    <property type="nucleotide sequence ID" value="NZ_BAABLE010000024.1"/>
</dbReference>
<evidence type="ECO:0000256" key="1">
    <source>
        <dbReference type="SAM" id="MobiDB-lite"/>
    </source>
</evidence>
<name>A0A840BQ69_9RHOO</name>
<accession>A0A840BQ69</accession>
<dbReference type="EMBL" id="JACIET010000004">
    <property type="protein sequence ID" value="MBB4014824.1"/>
    <property type="molecule type" value="Genomic_DNA"/>
</dbReference>
<dbReference type="Proteomes" id="UP000561045">
    <property type="component" value="Unassembled WGS sequence"/>
</dbReference>
<comment type="caution">
    <text evidence="2">The sequence shown here is derived from an EMBL/GenBank/DDBJ whole genome shotgun (WGS) entry which is preliminary data.</text>
</comment>
<evidence type="ECO:0000313" key="2">
    <source>
        <dbReference type="EMBL" id="MBB4014824.1"/>
    </source>
</evidence>
<keyword evidence="3" id="KW-1185">Reference proteome</keyword>
<feature type="region of interest" description="Disordered" evidence="1">
    <location>
        <begin position="39"/>
        <end position="60"/>
    </location>
</feature>
<gene>
    <name evidence="2" type="ORF">GGR36_004181</name>
</gene>